<feature type="compositionally biased region" description="Basic and acidic residues" evidence="1">
    <location>
        <begin position="39"/>
        <end position="52"/>
    </location>
</feature>
<proteinExistence type="predicted"/>
<dbReference type="RefSeq" id="WP_004992574.1">
    <property type="nucleotide sequence ID" value="NZ_DS999641.1"/>
</dbReference>
<evidence type="ECO:0000256" key="1">
    <source>
        <dbReference type="SAM" id="MobiDB-lite"/>
    </source>
</evidence>
<evidence type="ECO:0000313" key="3">
    <source>
        <dbReference type="Proteomes" id="UP000003824"/>
    </source>
</evidence>
<name>D6A3Z3_STRV1</name>
<gene>
    <name evidence="2" type="ORF">SSFG_06785</name>
</gene>
<feature type="compositionally biased region" description="Basic and acidic residues" evidence="1">
    <location>
        <begin position="1"/>
        <end position="17"/>
    </location>
</feature>
<dbReference type="AlphaFoldDB" id="D6A3Z3"/>
<feature type="region of interest" description="Disordered" evidence="1">
    <location>
        <begin position="80"/>
        <end position="138"/>
    </location>
</feature>
<feature type="region of interest" description="Disordered" evidence="1">
    <location>
        <begin position="1"/>
        <end position="57"/>
    </location>
</feature>
<protein>
    <submittedName>
        <fullName evidence="2">Insertion element transposase</fullName>
    </submittedName>
</protein>
<dbReference type="EMBL" id="DS999641">
    <property type="protein sequence ID" value="EFE71547.2"/>
    <property type="molecule type" value="Genomic_DNA"/>
</dbReference>
<accession>D6A3Z3</accession>
<organism evidence="2 3">
    <name type="scientific">Streptomyces viridosporus (strain ATCC 14672 / DSM 40746 / JCM 4963 / KCTC 9882 / NRRL B-12104 / FH 1290)</name>
    <name type="common">Streptomyces ghanaensis</name>
    <dbReference type="NCBI Taxonomy" id="566461"/>
    <lineage>
        <taxon>Bacteria</taxon>
        <taxon>Bacillati</taxon>
        <taxon>Actinomycetota</taxon>
        <taxon>Actinomycetes</taxon>
        <taxon>Kitasatosporales</taxon>
        <taxon>Streptomycetaceae</taxon>
        <taxon>Streptomyces</taxon>
    </lineage>
</organism>
<evidence type="ECO:0000313" key="2">
    <source>
        <dbReference type="EMBL" id="EFE71547.2"/>
    </source>
</evidence>
<reference evidence="3" key="1">
    <citation type="submission" date="2008-12" db="EMBL/GenBank/DDBJ databases">
        <title>Annotation of Streptomyces ghanaensis ATCC 14672.</title>
        <authorList>
            <consortium name="The Broad Institute Genome Sequencing Platform"/>
            <consortium name="Broad Institute Microbial Sequencing Center"/>
            <person name="Fischbach M."/>
            <person name="Ward D."/>
            <person name="Young S."/>
            <person name="Kodira C.D."/>
            <person name="Zeng Q."/>
            <person name="Koehrsen M."/>
            <person name="Godfrey P."/>
            <person name="Alvarado L."/>
            <person name="Berlin A.M."/>
            <person name="Borenstein D."/>
            <person name="Chen Z."/>
            <person name="Engels R."/>
            <person name="Freedman E."/>
            <person name="Gellesch M."/>
            <person name="Goldberg J."/>
            <person name="Griggs A."/>
            <person name="Gujja S."/>
            <person name="Heiman D.I."/>
            <person name="Hepburn T.A."/>
            <person name="Howarth C."/>
            <person name="Jen D."/>
            <person name="Larson L."/>
            <person name="Lewis B."/>
            <person name="Mehta T."/>
            <person name="Park D."/>
            <person name="Pearson M."/>
            <person name="Roberts A."/>
            <person name="Saif S."/>
            <person name="Shea T.D."/>
            <person name="Shenoy N."/>
            <person name="Sisk P."/>
            <person name="Stolte C."/>
            <person name="Sykes S.N."/>
            <person name="Walk T."/>
            <person name="White J."/>
            <person name="Yandava C."/>
            <person name="Straight P."/>
            <person name="Clardy J."/>
            <person name="Hung D."/>
            <person name="Kolter R."/>
            <person name="Mekalanos J."/>
            <person name="Walker S."/>
            <person name="Walsh C.T."/>
            <person name="Wieland B.L.C."/>
            <person name="Ilzarbe M."/>
            <person name="Galagan J."/>
            <person name="Nusbaum C."/>
            <person name="Birren B."/>
        </authorList>
    </citation>
    <scope>NUCLEOTIDE SEQUENCE [LARGE SCALE GENOMIC DNA]</scope>
    <source>
        <strain evidence="3">ATCC 14672 / DSM 40746 / JCM 4963 / KCTC 9882 / NRRL B-12104 / FH 1290</strain>
    </source>
</reference>
<dbReference type="Proteomes" id="UP000003824">
    <property type="component" value="Unassembled WGS sequence"/>
</dbReference>
<sequence length="138" mass="15044">MGADGKTDLIDGTEIRARRPAAGHADARLTPPHRKSKKNASDRHEGMHERQCQAHSSLRVRVEHGIAHLENWRAPARLLGRREHTGDTVQTGRRPAVPPADRGLGPGTTKANTEAHRTRDASPPTTHELVRQKSGGSS</sequence>